<evidence type="ECO:0000313" key="1">
    <source>
        <dbReference type="EMBL" id="MCW3484766.1"/>
    </source>
</evidence>
<name>A0ABT3ILF2_9BACT</name>
<sequence length="67" mass="7274">MKTKKIILSRKLFLSKATVLVLHANQQRAVAGGAWTTVQLPCDRTVNLPITVLSAEAPLQHCKCCAS</sequence>
<dbReference type="InterPro" id="IPR058238">
    <property type="entry name" value="Lant_leader_dom"/>
</dbReference>
<reference evidence="1 2" key="1">
    <citation type="submission" date="2022-10" db="EMBL/GenBank/DDBJ databases">
        <title>Chitinophaga nivalis PC15 sp. nov., isolated from Pyeongchang county, South Korea.</title>
        <authorList>
            <person name="Trinh H.N."/>
        </authorList>
    </citation>
    <scope>NUCLEOTIDE SEQUENCE [LARGE SCALE GENOMIC DNA]</scope>
    <source>
        <strain evidence="1 2">PC14</strain>
    </source>
</reference>
<dbReference type="RefSeq" id="WP_264730622.1">
    <property type="nucleotide sequence ID" value="NZ_JAPDNR010000001.1"/>
</dbReference>
<comment type="caution">
    <text evidence="1">The sequence shown here is derived from an EMBL/GenBank/DDBJ whole genome shotgun (WGS) entry which is preliminary data.</text>
</comment>
<organism evidence="1 2">
    <name type="scientific">Chitinophaga nivalis</name>
    <dbReference type="NCBI Taxonomy" id="2991709"/>
    <lineage>
        <taxon>Bacteria</taxon>
        <taxon>Pseudomonadati</taxon>
        <taxon>Bacteroidota</taxon>
        <taxon>Chitinophagia</taxon>
        <taxon>Chitinophagales</taxon>
        <taxon>Chitinophagaceae</taxon>
        <taxon>Chitinophaga</taxon>
    </lineage>
</organism>
<dbReference type="NCBIfam" id="NF038153">
    <property type="entry name" value="lant_leader_L1a"/>
    <property type="match status" value="1"/>
</dbReference>
<keyword evidence="2" id="KW-1185">Reference proteome</keyword>
<dbReference type="Proteomes" id="UP001207742">
    <property type="component" value="Unassembled WGS sequence"/>
</dbReference>
<proteinExistence type="predicted"/>
<dbReference type="EMBL" id="JAPDNS010000001">
    <property type="protein sequence ID" value="MCW3484766.1"/>
    <property type="molecule type" value="Genomic_DNA"/>
</dbReference>
<evidence type="ECO:0000313" key="2">
    <source>
        <dbReference type="Proteomes" id="UP001207742"/>
    </source>
</evidence>
<accession>A0ABT3ILF2</accession>
<gene>
    <name evidence="1" type="ORF">OL497_12715</name>
</gene>
<protein>
    <submittedName>
        <fullName evidence="1">Class I lanthipeptide</fullName>
    </submittedName>
</protein>